<evidence type="ECO:0000313" key="2">
    <source>
        <dbReference type="Proteomes" id="UP001596264"/>
    </source>
</evidence>
<dbReference type="EMBL" id="JBHSTZ010000014">
    <property type="protein sequence ID" value="MFC6380849.1"/>
    <property type="molecule type" value="Genomic_DNA"/>
</dbReference>
<gene>
    <name evidence="1" type="ORF">ACFP58_05115</name>
</gene>
<sequence length="35" mass="4162">MIVIDNAKFHKNKCIQKLLNRHGYRILWLPPTAQT</sequence>
<organism evidence="1 2">
    <name type="scientific">Psychrobacter glacincola</name>
    <dbReference type="NCBI Taxonomy" id="56810"/>
    <lineage>
        <taxon>Bacteria</taxon>
        <taxon>Pseudomonadati</taxon>
        <taxon>Pseudomonadota</taxon>
        <taxon>Gammaproteobacteria</taxon>
        <taxon>Moraxellales</taxon>
        <taxon>Moraxellaceae</taxon>
        <taxon>Psychrobacter</taxon>
    </lineage>
</organism>
<proteinExistence type="predicted"/>
<comment type="caution">
    <text evidence="1">The sequence shown here is derived from an EMBL/GenBank/DDBJ whole genome shotgun (WGS) entry which is preliminary data.</text>
</comment>
<dbReference type="Proteomes" id="UP001596264">
    <property type="component" value="Unassembled WGS sequence"/>
</dbReference>
<name>A0ABW1W447_9GAMM</name>
<evidence type="ECO:0000313" key="1">
    <source>
        <dbReference type="EMBL" id="MFC6380849.1"/>
    </source>
</evidence>
<reference evidence="2" key="1">
    <citation type="journal article" date="2019" name="Int. J. Syst. Evol. Microbiol.">
        <title>The Global Catalogue of Microorganisms (GCM) 10K type strain sequencing project: providing services to taxonomists for standard genome sequencing and annotation.</title>
        <authorList>
            <consortium name="The Broad Institute Genomics Platform"/>
            <consortium name="The Broad Institute Genome Sequencing Center for Infectious Disease"/>
            <person name="Wu L."/>
            <person name="Ma J."/>
        </authorList>
    </citation>
    <scope>NUCLEOTIDE SEQUENCE [LARGE SCALE GENOMIC DNA]</scope>
    <source>
        <strain evidence="2">CCM 2050</strain>
    </source>
</reference>
<protein>
    <recommendedName>
        <fullName evidence="3">Tc1-like transposase DDE domain-containing protein</fullName>
    </recommendedName>
</protein>
<accession>A0ABW1W447</accession>
<keyword evidence="2" id="KW-1185">Reference proteome</keyword>
<evidence type="ECO:0008006" key="3">
    <source>
        <dbReference type="Google" id="ProtNLM"/>
    </source>
</evidence>
<dbReference type="RefSeq" id="WP_201561164.1">
    <property type="nucleotide sequence ID" value="NZ_CAJGZK010000001.1"/>
</dbReference>